<feature type="region of interest" description="Disordered" evidence="5">
    <location>
        <begin position="496"/>
        <end position="544"/>
    </location>
</feature>
<dbReference type="InterPro" id="IPR016965">
    <property type="entry name" value="Pase_PHOSPHO-typ"/>
</dbReference>
<organism evidence="6 7">
    <name type="scientific">Dioscorea zingiberensis</name>
    <dbReference type="NCBI Taxonomy" id="325984"/>
    <lineage>
        <taxon>Eukaryota</taxon>
        <taxon>Viridiplantae</taxon>
        <taxon>Streptophyta</taxon>
        <taxon>Embryophyta</taxon>
        <taxon>Tracheophyta</taxon>
        <taxon>Spermatophyta</taxon>
        <taxon>Magnoliopsida</taxon>
        <taxon>Liliopsida</taxon>
        <taxon>Dioscoreales</taxon>
        <taxon>Dioscoreaceae</taxon>
        <taxon>Dioscorea</taxon>
    </lineage>
</organism>
<evidence type="ECO:0000313" key="7">
    <source>
        <dbReference type="Proteomes" id="UP001085076"/>
    </source>
</evidence>
<dbReference type="InterPro" id="IPR036412">
    <property type="entry name" value="HAD-like_sf"/>
</dbReference>
<dbReference type="GO" id="GO:0046872">
    <property type="term" value="F:metal ion binding"/>
    <property type="evidence" value="ECO:0007669"/>
    <property type="project" value="UniProtKB-KW"/>
</dbReference>
<dbReference type="EMBL" id="JAGGNH010000008">
    <property type="protein sequence ID" value="KAJ0964641.1"/>
    <property type="molecule type" value="Genomic_DNA"/>
</dbReference>
<evidence type="ECO:0000256" key="1">
    <source>
        <dbReference type="ARBA" id="ARBA00001946"/>
    </source>
</evidence>
<dbReference type="AlphaFoldDB" id="A0A9D5C0Y0"/>
<feature type="region of interest" description="Disordered" evidence="5">
    <location>
        <begin position="195"/>
        <end position="277"/>
    </location>
</feature>
<keyword evidence="4" id="KW-0460">Magnesium</keyword>
<reference evidence="6" key="2">
    <citation type="journal article" date="2022" name="Hortic Res">
        <title>The genome of Dioscorea zingiberensis sheds light on the biosynthesis, origin and evolution of the medicinally important diosgenin saponins.</title>
        <authorList>
            <person name="Li Y."/>
            <person name="Tan C."/>
            <person name="Li Z."/>
            <person name="Guo J."/>
            <person name="Li S."/>
            <person name="Chen X."/>
            <person name="Wang C."/>
            <person name="Dai X."/>
            <person name="Yang H."/>
            <person name="Song W."/>
            <person name="Hou L."/>
            <person name="Xu J."/>
            <person name="Tong Z."/>
            <person name="Xu A."/>
            <person name="Yuan X."/>
            <person name="Wang W."/>
            <person name="Yang Q."/>
            <person name="Chen L."/>
            <person name="Sun Z."/>
            <person name="Wang K."/>
            <person name="Pan B."/>
            <person name="Chen J."/>
            <person name="Bao Y."/>
            <person name="Liu F."/>
            <person name="Qi X."/>
            <person name="Gang D.R."/>
            <person name="Wen J."/>
            <person name="Li J."/>
        </authorList>
    </citation>
    <scope>NUCLEOTIDE SEQUENCE</scope>
    <source>
        <strain evidence="6">Dzin_1.0</strain>
    </source>
</reference>
<dbReference type="Gene3D" id="3.40.50.1000">
    <property type="entry name" value="HAD superfamily/HAD-like"/>
    <property type="match status" value="1"/>
</dbReference>
<evidence type="ECO:0000256" key="5">
    <source>
        <dbReference type="SAM" id="MobiDB-lite"/>
    </source>
</evidence>
<accession>A0A9D5C0Y0</accession>
<evidence type="ECO:0000256" key="3">
    <source>
        <dbReference type="ARBA" id="ARBA00022801"/>
    </source>
</evidence>
<dbReference type="NCBIfam" id="TIGR01489">
    <property type="entry name" value="DKMTPPase-SF"/>
    <property type="match status" value="1"/>
</dbReference>
<feature type="compositionally biased region" description="Polar residues" evidence="5">
    <location>
        <begin position="207"/>
        <end position="230"/>
    </location>
</feature>
<dbReference type="InterPro" id="IPR006384">
    <property type="entry name" value="HAD_hydro_PyrdxlP_Pase-like"/>
</dbReference>
<feature type="compositionally biased region" description="Polar residues" evidence="5">
    <location>
        <begin position="349"/>
        <end position="366"/>
    </location>
</feature>
<evidence type="ECO:0000313" key="6">
    <source>
        <dbReference type="EMBL" id="KAJ0964641.1"/>
    </source>
</evidence>
<keyword evidence="7" id="KW-1185">Reference proteome</keyword>
<dbReference type="GO" id="GO:0016791">
    <property type="term" value="F:phosphatase activity"/>
    <property type="evidence" value="ECO:0007669"/>
    <property type="project" value="InterPro"/>
</dbReference>
<feature type="compositionally biased region" description="Polar residues" evidence="5">
    <location>
        <begin position="408"/>
        <end position="442"/>
    </location>
</feature>
<name>A0A9D5C0Y0_9LILI</name>
<protein>
    <submittedName>
        <fullName evidence="6">Uncharacterized protein</fullName>
    </submittedName>
</protein>
<comment type="cofactor">
    <cofactor evidence="1">
        <name>Mg(2+)</name>
        <dbReference type="ChEBI" id="CHEBI:18420"/>
    </cofactor>
</comment>
<comment type="caution">
    <text evidence="6">The sequence shown here is derived from an EMBL/GenBank/DDBJ whole genome shotgun (WGS) entry which is preliminary data.</text>
</comment>
<sequence length="773" mass="86629">MITKINGGFVIDSKFSVALKEALEMECDWSAKELRDGRMMISSRSLEEARELEQTGEIHLPAFSFKCAPWTPDLWRPEDADDEVRWLEIRPMPMFCWDRDSAAKILKTVGELVYVDRRGGFMADDIRAAVRVRRGRTLPCIVWCNIGTRKDRVLIGMERGQTPLPWNGGDSGVITDDIEVEALAWMNRKSNYDSWRVPSTKEAPAGRTSTGDAQGADQRTASDQRVTQARTGPASKQHRPVARPPREPRAAHTQAGAEGTCRESHSKSVPRPLGAQGHVSISLESRVMEKNELTQPIPCNIKGKEKLGTDLGLTRARLPPLTAEFNEPSHLTPEFNEPSHLTPEFNEPSRVQPSHNPTQTQTMETNNKGKRLRESRQEPNQLMEQPYPFDPSGPSKSMDPIPLMDSNPIDTSPLPTSNMETQTNHNINNPQLIPRSNVSTQPETDKYQRPLCHVENLNPQGRHIVELINRGIIDLNKTSLMYKNGGWNIISDTTNAYEKEQPGPPTQGEESQKICTKPPASTSTKSKGNTSGAPSKPRSRPRKGKIMEELHSQGWSVEDMAEVLRKAPLHPNTISAIKSAYALGCELRIVSDANKFFIETILEHHGLLNYFSEINTNPGFVDEEGRLKIFPYHDFTSNVSSHGCPLCPPNMCKGLIIERIKAEMVTEGKKRIIYLGDGKGDFCPTLKLGEADFVMPRFKYPVWELINENRELIKAEVHEWSDAEEQEKILLQLINKVAMADLSNAAQLIDCKMQTIPISSPHGTLPKILPVRH</sequence>
<keyword evidence="2" id="KW-0479">Metal-binding</keyword>
<dbReference type="Proteomes" id="UP001085076">
    <property type="component" value="Miscellaneous, Linkage group lg08"/>
</dbReference>
<dbReference type="OrthoDB" id="10267182at2759"/>
<evidence type="ECO:0000256" key="4">
    <source>
        <dbReference type="ARBA" id="ARBA00022842"/>
    </source>
</evidence>
<keyword evidence="3" id="KW-0378">Hydrolase</keyword>
<feature type="compositionally biased region" description="Low complexity" evidence="5">
    <location>
        <begin position="521"/>
        <end position="532"/>
    </location>
</feature>
<proteinExistence type="predicted"/>
<dbReference type="InterPro" id="IPR023214">
    <property type="entry name" value="HAD_sf"/>
</dbReference>
<dbReference type="NCBIfam" id="TIGR01488">
    <property type="entry name" value="HAD-SF-IB"/>
    <property type="match status" value="1"/>
</dbReference>
<gene>
    <name evidence="6" type="ORF">J5N97_025779</name>
</gene>
<reference evidence="6" key="1">
    <citation type="submission" date="2021-03" db="EMBL/GenBank/DDBJ databases">
        <authorList>
            <person name="Li Z."/>
            <person name="Yang C."/>
        </authorList>
    </citation>
    <scope>NUCLEOTIDE SEQUENCE</scope>
    <source>
        <strain evidence="6">Dzin_1.0</strain>
        <tissue evidence="6">Leaf</tissue>
    </source>
</reference>
<dbReference type="Pfam" id="PF06888">
    <property type="entry name" value="Put_Phosphatase"/>
    <property type="match status" value="1"/>
</dbReference>
<dbReference type="SUPFAM" id="SSF56784">
    <property type="entry name" value="HAD-like"/>
    <property type="match status" value="1"/>
</dbReference>
<dbReference type="PANTHER" id="PTHR20889">
    <property type="entry name" value="PHOSPHATASE, ORPHAN 1, 2"/>
    <property type="match status" value="1"/>
</dbReference>
<feature type="region of interest" description="Disordered" evidence="5">
    <location>
        <begin position="325"/>
        <end position="445"/>
    </location>
</feature>
<dbReference type="PANTHER" id="PTHR20889:SF12">
    <property type="entry name" value="LP01149P"/>
    <property type="match status" value="1"/>
</dbReference>
<evidence type="ECO:0000256" key="2">
    <source>
        <dbReference type="ARBA" id="ARBA00022723"/>
    </source>
</evidence>